<name>A0A5B7HDJ6_PORTR</name>
<evidence type="ECO:0000313" key="2">
    <source>
        <dbReference type="EMBL" id="MPC67675.1"/>
    </source>
</evidence>
<dbReference type="AlphaFoldDB" id="A0A5B7HDJ6"/>
<comment type="caution">
    <text evidence="2">The sequence shown here is derived from an EMBL/GenBank/DDBJ whole genome shotgun (WGS) entry which is preliminary data.</text>
</comment>
<feature type="region of interest" description="Disordered" evidence="1">
    <location>
        <begin position="49"/>
        <end position="71"/>
    </location>
</feature>
<accession>A0A5B7HDJ6</accession>
<proteinExistence type="predicted"/>
<reference evidence="2 3" key="1">
    <citation type="submission" date="2019-05" db="EMBL/GenBank/DDBJ databases">
        <title>Another draft genome of Portunus trituberculatus and its Hox gene families provides insights of decapod evolution.</title>
        <authorList>
            <person name="Jeong J.-H."/>
            <person name="Song I."/>
            <person name="Kim S."/>
            <person name="Choi T."/>
            <person name="Kim D."/>
            <person name="Ryu S."/>
            <person name="Kim W."/>
        </authorList>
    </citation>
    <scope>NUCLEOTIDE SEQUENCE [LARGE SCALE GENOMIC DNA]</scope>
    <source>
        <tissue evidence="2">Muscle</tissue>
    </source>
</reference>
<gene>
    <name evidence="2" type="ORF">E2C01_061854</name>
</gene>
<protein>
    <submittedName>
        <fullName evidence="2">Uncharacterized protein</fullName>
    </submittedName>
</protein>
<organism evidence="2 3">
    <name type="scientific">Portunus trituberculatus</name>
    <name type="common">Swimming crab</name>
    <name type="synonym">Neptunus trituberculatus</name>
    <dbReference type="NCBI Taxonomy" id="210409"/>
    <lineage>
        <taxon>Eukaryota</taxon>
        <taxon>Metazoa</taxon>
        <taxon>Ecdysozoa</taxon>
        <taxon>Arthropoda</taxon>
        <taxon>Crustacea</taxon>
        <taxon>Multicrustacea</taxon>
        <taxon>Malacostraca</taxon>
        <taxon>Eumalacostraca</taxon>
        <taxon>Eucarida</taxon>
        <taxon>Decapoda</taxon>
        <taxon>Pleocyemata</taxon>
        <taxon>Brachyura</taxon>
        <taxon>Eubrachyura</taxon>
        <taxon>Portunoidea</taxon>
        <taxon>Portunidae</taxon>
        <taxon>Portuninae</taxon>
        <taxon>Portunus</taxon>
    </lineage>
</organism>
<evidence type="ECO:0000256" key="1">
    <source>
        <dbReference type="SAM" id="MobiDB-lite"/>
    </source>
</evidence>
<keyword evidence="3" id="KW-1185">Reference proteome</keyword>
<feature type="compositionally biased region" description="Polar residues" evidence="1">
    <location>
        <begin position="49"/>
        <end position="58"/>
    </location>
</feature>
<dbReference type="EMBL" id="VSRR010026578">
    <property type="protein sequence ID" value="MPC67675.1"/>
    <property type="molecule type" value="Genomic_DNA"/>
</dbReference>
<dbReference type="Proteomes" id="UP000324222">
    <property type="component" value="Unassembled WGS sequence"/>
</dbReference>
<evidence type="ECO:0000313" key="3">
    <source>
        <dbReference type="Proteomes" id="UP000324222"/>
    </source>
</evidence>
<sequence>MGEGVHKQRRGVIQGNSASAVANQRLAQQRWMVQPITCRAGRRYVTSHASFTPPTTRHQLLPPPFGGTYPGCDRHLRRDVLRP</sequence>